<accession>A0A3G8JV47</accession>
<dbReference type="AlphaFoldDB" id="A0A3G8JV47"/>
<dbReference type="OrthoDB" id="4377352at2"/>
<keyword evidence="2" id="KW-1185">Reference proteome</keyword>
<reference evidence="1 2" key="1">
    <citation type="submission" date="2018-11" db="EMBL/GenBank/DDBJ databases">
        <title>Gordonia insulae sp. nov., isolated from an island soil.</title>
        <authorList>
            <person name="Kim Y.S."/>
            <person name="Kim S.B."/>
        </authorList>
    </citation>
    <scope>NUCLEOTIDE SEQUENCE [LARGE SCALE GENOMIC DNA]</scope>
    <source>
        <strain evidence="1 2">MMS17-SY073</strain>
    </source>
</reference>
<proteinExistence type="predicted"/>
<evidence type="ECO:0000313" key="2">
    <source>
        <dbReference type="Proteomes" id="UP000271469"/>
    </source>
</evidence>
<organism evidence="1 2">
    <name type="scientific">Gordonia insulae</name>
    <dbReference type="NCBI Taxonomy" id="2420509"/>
    <lineage>
        <taxon>Bacteria</taxon>
        <taxon>Bacillati</taxon>
        <taxon>Actinomycetota</taxon>
        <taxon>Actinomycetes</taxon>
        <taxon>Mycobacteriales</taxon>
        <taxon>Gordoniaceae</taxon>
        <taxon>Gordonia</taxon>
    </lineage>
</organism>
<gene>
    <name evidence="1" type="ORF">D7316_04643</name>
</gene>
<dbReference type="EMBL" id="CP033972">
    <property type="protein sequence ID" value="AZG48030.1"/>
    <property type="molecule type" value="Genomic_DNA"/>
</dbReference>
<dbReference type="KEGG" id="gom:D7316_04643"/>
<protein>
    <submittedName>
        <fullName evidence="1">Uncharacterized protein</fullName>
    </submittedName>
</protein>
<name>A0A3G8JV47_9ACTN</name>
<evidence type="ECO:0000313" key="1">
    <source>
        <dbReference type="EMBL" id="AZG48030.1"/>
    </source>
</evidence>
<sequence length="110" mass="12459">MKWIGGDSGQPRRPAFFPVGHKAVLIDLNALYPQTPHHSGEYFPDGLQIRSVHLGVLTAWARSEWGEWYGKVTYTIVAKDRQEKVTHWVPGWALRPAETPPRPVKPPRAP</sequence>
<dbReference type="Proteomes" id="UP000271469">
    <property type="component" value="Chromosome"/>
</dbReference>
<dbReference type="RefSeq" id="WP_124711524.1">
    <property type="nucleotide sequence ID" value="NZ_CP033972.1"/>
</dbReference>